<accession>A0ABT5UG60</accession>
<evidence type="ECO:0000256" key="3">
    <source>
        <dbReference type="ARBA" id="ARBA00022723"/>
    </source>
</evidence>
<sequence>MVLVDTSVWIDYFNGKETAHTDKLDNLLSTDIVVIGDLILAEILQGFRQDKDFKKAKELLTALDIYPLCNQHFAIKSAENYRTLRKKGITVRKTIDCMIATFCIENKIPLLYSDKDFEGFRAHLKLKPALQLPN</sequence>
<protein>
    <recommendedName>
        <fullName evidence="6">Ribonuclease VapC</fullName>
        <shortName evidence="6">RNase VapC</shortName>
        <ecNumber evidence="6">3.1.-.-</ecNumber>
    </recommendedName>
    <alternativeName>
        <fullName evidence="6">Toxin VapC</fullName>
    </alternativeName>
</protein>
<gene>
    <name evidence="6" type="primary">vapC</name>
    <name evidence="8" type="ORF">ORQ98_25560</name>
</gene>
<dbReference type="Pfam" id="PF01850">
    <property type="entry name" value="PIN"/>
    <property type="match status" value="1"/>
</dbReference>
<evidence type="ECO:0000256" key="5">
    <source>
        <dbReference type="ARBA" id="ARBA00022842"/>
    </source>
</evidence>
<name>A0ABT5UG60_9GAMM</name>
<keyword evidence="5 6" id="KW-0460">Magnesium</keyword>
<dbReference type="InterPro" id="IPR029060">
    <property type="entry name" value="PIN-like_dom_sf"/>
</dbReference>
<keyword evidence="2 6" id="KW-0540">Nuclease</keyword>
<feature type="binding site" evidence="6">
    <location>
        <position position="5"/>
    </location>
    <ligand>
        <name>Mg(2+)</name>
        <dbReference type="ChEBI" id="CHEBI:18420"/>
    </ligand>
</feature>
<dbReference type="InterPro" id="IPR051749">
    <property type="entry name" value="PINc/VapC_TA_RNase"/>
</dbReference>
<comment type="function">
    <text evidence="6">Toxic component of a toxin-antitoxin (TA) system. An RNase.</text>
</comment>
<keyword evidence="1 6" id="KW-1277">Toxin-antitoxin system</keyword>
<dbReference type="Proteomes" id="UP001528823">
    <property type="component" value="Unassembled WGS sequence"/>
</dbReference>
<reference evidence="8 9" key="1">
    <citation type="submission" date="2022-11" db="EMBL/GenBank/DDBJ databases">
        <title>Spartinivicinus poritis sp. nov., isolated from scleractinian coral Porites lutea.</title>
        <authorList>
            <person name="Zhang G."/>
            <person name="Cai L."/>
            <person name="Wei Q."/>
        </authorList>
    </citation>
    <scope>NUCLEOTIDE SEQUENCE [LARGE SCALE GENOMIC DNA]</scope>
    <source>
        <strain evidence="8 9">A2-2</strain>
    </source>
</reference>
<evidence type="ECO:0000313" key="9">
    <source>
        <dbReference type="Proteomes" id="UP001528823"/>
    </source>
</evidence>
<evidence type="ECO:0000259" key="7">
    <source>
        <dbReference type="Pfam" id="PF01850"/>
    </source>
</evidence>
<dbReference type="HAMAP" id="MF_00265">
    <property type="entry name" value="VapC_Nob1"/>
    <property type="match status" value="1"/>
</dbReference>
<dbReference type="Gene3D" id="3.40.50.1010">
    <property type="entry name" value="5'-nuclease"/>
    <property type="match status" value="1"/>
</dbReference>
<dbReference type="SUPFAM" id="SSF88723">
    <property type="entry name" value="PIN domain-like"/>
    <property type="match status" value="1"/>
</dbReference>
<feature type="binding site" evidence="6">
    <location>
        <position position="96"/>
    </location>
    <ligand>
        <name>Mg(2+)</name>
        <dbReference type="ChEBI" id="CHEBI:18420"/>
    </ligand>
</feature>
<dbReference type="EC" id="3.1.-.-" evidence="6"/>
<dbReference type="PANTHER" id="PTHR42740">
    <property type="entry name" value="RIBONUCLEASE VAPC3"/>
    <property type="match status" value="1"/>
</dbReference>
<dbReference type="RefSeq" id="WP_274691647.1">
    <property type="nucleotide sequence ID" value="NZ_JAPMOU010000059.1"/>
</dbReference>
<evidence type="ECO:0000256" key="4">
    <source>
        <dbReference type="ARBA" id="ARBA00022801"/>
    </source>
</evidence>
<evidence type="ECO:0000256" key="1">
    <source>
        <dbReference type="ARBA" id="ARBA00022649"/>
    </source>
</evidence>
<feature type="domain" description="PIN" evidence="7">
    <location>
        <begin position="2"/>
        <end position="118"/>
    </location>
</feature>
<dbReference type="InterPro" id="IPR002716">
    <property type="entry name" value="PIN_dom"/>
</dbReference>
<keyword evidence="4 6" id="KW-0378">Hydrolase</keyword>
<keyword evidence="9" id="KW-1185">Reference proteome</keyword>
<evidence type="ECO:0000256" key="6">
    <source>
        <dbReference type="HAMAP-Rule" id="MF_00265"/>
    </source>
</evidence>
<dbReference type="InterPro" id="IPR022907">
    <property type="entry name" value="VapC_family"/>
</dbReference>
<keyword evidence="3 6" id="KW-0479">Metal-binding</keyword>
<dbReference type="EMBL" id="JAPMOU010000059">
    <property type="protein sequence ID" value="MDE1465338.1"/>
    <property type="molecule type" value="Genomic_DNA"/>
</dbReference>
<evidence type="ECO:0000313" key="8">
    <source>
        <dbReference type="EMBL" id="MDE1465338.1"/>
    </source>
</evidence>
<comment type="caution">
    <text evidence="8">The sequence shown here is derived from an EMBL/GenBank/DDBJ whole genome shotgun (WGS) entry which is preliminary data.</text>
</comment>
<organism evidence="8 9">
    <name type="scientific">Spartinivicinus poritis</name>
    <dbReference type="NCBI Taxonomy" id="2994640"/>
    <lineage>
        <taxon>Bacteria</taxon>
        <taxon>Pseudomonadati</taxon>
        <taxon>Pseudomonadota</taxon>
        <taxon>Gammaproteobacteria</taxon>
        <taxon>Oceanospirillales</taxon>
        <taxon>Zooshikellaceae</taxon>
        <taxon>Spartinivicinus</taxon>
    </lineage>
</organism>
<dbReference type="CDD" id="cd18760">
    <property type="entry name" value="PIN_MtVapC3-like"/>
    <property type="match status" value="1"/>
</dbReference>
<evidence type="ECO:0000256" key="2">
    <source>
        <dbReference type="ARBA" id="ARBA00022722"/>
    </source>
</evidence>
<comment type="similarity">
    <text evidence="6">Belongs to the PINc/VapC protein family.</text>
</comment>
<comment type="cofactor">
    <cofactor evidence="6">
        <name>Mg(2+)</name>
        <dbReference type="ChEBI" id="CHEBI:18420"/>
    </cofactor>
</comment>
<proteinExistence type="inferred from homology"/>
<dbReference type="PANTHER" id="PTHR42740:SF1">
    <property type="entry name" value="RIBONUCLEASE VAPC3"/>
    <property type="match status" value="1"/>
</dbReference>
<keyword evidence="6" id="KW-0800">Toxin</keyword>